<organism evidence="2 3">
    <name type="scientific">Amycolatopsis iheyensis</name>
    <dbReference type="NCBI Taxonomy" id="2945988"/>
    <lineage>
        <taxon>Bacteria</taxon>
        <taxon>Bacillati</taxon>
        <taxon>Actinomycetota</taxon>
        <taxon>Actinomycetes</taxon>
        <taxon>Pseudonocardiales</taxon>
        <taxon>Pseudonocardiaceae</taxon>
        <taxon>Amycolatopsis</taxon>
    </lineage>
</organism>
<evidence type="ECO:0000313" key="2">
    <source>
        <dbReference type="EMBL" id="MCR6481541.1"/>
    </source>
</evidence>
<dbReference type="Proteomes" id="UP001144096">
    <property type="component" value="Unassembled WGS sequence"/>
</dbReference>
<proteinExistence type="predicted"/>
<dbReference type="Pfam" id="PF18167">
    <property type="entry name" value="Sa_NUDIX"/>
    <property type="match status" value="1"/>
</dbReference>
<dbReference type="AlphaFoldDB" id="A0A9X2SI77"/>
<reference evidence="2" key="1">
    <citation type="submission" date="2022-06" db="EMBL/GenBank/DDBJ databases">
        <title>Amycolatopsis iheyaensis sp. nov., a new species of the genus Amycolatopsis isolated from soil in Iheya island, Japan.</title>
        <authorList>
            <person name="Ngamcharungchit C."/>
            <person name="Kanto H."/>
            <person name="Take A."/>
            <person name="Intra B."/>
            <person name="Matsumoto A."/>
            <person name="Panbangred W."/>
            <person name="Inahashi Y."/>
        </authorList>
    </citation>
    <scope>NUCLEOTIDE SEQUENCE</scope>
    <source>
        <strain evidence="2">OK19-0408</strain>
    </source>
</reference>
<keyword evidence="3" id="KW-1185">Reference proteome</keyword>
<evidence type="ECO:0000259" key="1">
    <source>
        <dbReference type="Pfam" id="PF18167"/>
    </source>
</evidence>
<comment type="caution">
    <text evidence="2">The sequence shown here is derived from an EMBL/GenBank/DDBJ whole genome shotgun (WGS) entry which is preliminary data.</text>
</comment>
<dbReference type="EMBL" id="JAMXQV010000001">
    <property type="protein sequence ID" value="MCR6481541.1"/>
    <property type="molecule type" value="Genomic_DNA"/>
</dbReference>
<evidence type="ECO:0000313" key="3">
    <source>
        <dbReference type="Proteomes" id="UP001144096"/>
    </source>
</evidence>
<name>A0A9X2SI77_9PSEU</name>
<gene>
    <name evidence="2" type="ORF">M8542_01815</name>
</gene>
<dbReference type="SUPFAM" id="SSF55811">
    <property type="entry name" value="Nudix"/>
    <property type="match status" value="1"/>
</dbReference>
<dbReference type="RefSeq" id="WP_257918180.1">
    <property type="nucleotide sequence ID" value="NZ_JAMXQV010000001.1"/>
</dbReference>
<accession>A0A9X2SI77</accession>
<dbReference type="InterPro" id="IPR015797">
    <property type="entry name" value="NUDIX_hydrolase-like_dom_sf"/>
</dbReference>
<feature type="domain" description="CD-NTase-associated protein 16 NUDIX" evidence="1">
    <location>
        <begin position="65"/>
        <end position="263"/>
    </location>
</feature>
<protein>
    <recommendedName>
        <fullName evidence="1">CD-NTase-associated protein 16 NUDIX domain-containing protein</fullName>
    </recommendedName>
</protein>
<sequence length="263" mass="30113">MRILFYLAIMICAAVLLLFVSNATAVSLLTGVIAAPVVALIDYFLINRSSINILFASVRHRKTLVRVSVSYMIRIKSRGEYLLIQGSRYPDQFQPIGGVYKYNPSARDKFTRWGIQSDNLLPIDETSNDDLRIRVPGRHLRAFVAWLKTGENREIGAIREFHEELISTQIASGLSLSDLRFDYIKQHIHPIRYSDYAQSYELLIADIFEFEPRGGIEVFRQNLSKTASDQDIIWVDRDRITRRGAEPGKPHTVKIAQTAEWIL</sequence>
<dbReference type="InterPro" id="IPR040829">
    <property type="entry name" value="Cap16_NUDIX"/>
</dbReference>